<dbReference type="KEGG" id="cdo:CDOO_01035"/>
<evidence type="ECO:0000313" key="1">
    <source>
        <dbReference type="EMBL" id="AIT60040.1"/>
    </source>
</evidence>
<accession>A0A097ID36</accession>
<dbReference type="EMBL" id="CP006764">
    <property type="protein sequence ID" value="AIT60040.1"/>
    <property type="molecule type" value="Genomic_DNA"/>
</dbReference>
<dbReference type="Proteomes" id="UP000029914">
    <property type="component" value="Chromosome"/>
</dbReference>
<evidence type="ECO:0000313" key="2">
    <source>
        <dbReference type="Proteomes" id="UP000029914"/>
    </source>
</evidence>
<dbReference type="Pfam" id="PF04796">
    <property type="entry name" value="RepA_C"/>
    <property type="match status" value="1"/>
</dbReference>
<protein>
    <submittedName>
        <fullName evidence="1">Plasmid encoded RepA protein</fullName>
    </submittedName>
</protein>
<reference evidence="1 2" key="1">
    <citation type="submission" date="2013-09" db="EMBL/GenBank/DDBJ databases">
        <title>Complete genome sequence of Corynebacterium doosanense CAU 212(T) (=DSM 45436(T)), isolated from activated sludge.</title>
        <authorList>
            <person name="Schaffert L."/>
            <person name="Albersmeier A."/>
            <person name="Kalinowski J."/>
            <person name="Ruckert C."/>
        </authorList>
    </citation>
    <scope>NUCLEOTIDE SEQUENCE [LARGE SCALE GENOMIC DNA]</scope>
    <source>
        <strain evidence="1 2">CAU 212</strain>
    </source>
</reference>
<organism evidence="1 2">
    <name type="scientific">Corynebacterium doosanense CAU 212 = DSM 45436</name>
    <dbReference type="NCBI Taxonomy" id="558173"/>
    <lineage>
        <taxon>Bacteria</taxon>
        <taxon>Bacillati</taxon>
        <taxon>Actinomycetota</taxon>
        <taxon>Actinomycetes</taxon>
        <taxon>Mycobacteriales</taxon>
        <taxon>Corynebacteriaceae</taxon>
        <taxon>Corynebacterium</taxon>
    </lineage>
</organism>
<gene>
    <name evidence="1" type="ORF">CDOO_01035</name>
</gene>
<dbReference type="RefSeq" id="WP_018023049.1">
    <property type="nucleotide sequence ID" value="NZ_AQUX01000025.1"/>
</dbReference>
<sequence>MTHDSPVPRGGNTRPTAREELEARLEEIEAANQLLDPYAFSSRTLIQTTFPHSSRAGDKLVLKNGAVTVTMISPNGLPYGVYPRLIMCWLTREALRRRDLPEDEARTIPLGSSLADFMRDVGIMGRSGGKTGNITSLRKQLRSLFTTMITVEVTNHENRDKRQIVFDQMQNTLIAESSMLWWDTKNPEQLSIQDSSVTLTAGFYRELTCSAVPLDVSILREIRRSPMAIDLYCWMTYRASYQRGITVVTWDQLQRQFGASYQGTARGRRDFKRRLLEALEKVVAAWPEAAVDVTENGLMLRPGAPSVPRRVHQEIAKRYATDAENRF</sequence>
<keyword evidence="2" id="KW-1185">Reference proteome</keyword>
<dbReference type="eggNOG" id="ENOG502ZB3T">
    <property type="taxonomic scope" value="Bacteria"/>
</dbReference>
<dbReference type="AlphaFoldDB" id="A0A097ID36"/>
<proteinExistence type="predicted"/>
<dbReference type="InterPro" id="IPR006881">
    <property type="entry name" value="RepA_C"/>
</dbReference>
<dbReference type="OrthoDB" id="1524783at2"/>
<name>A0A097ID36_9CORY</name>
<dbReference type="HOGENOM" id="CLU_051492_1_0_11"/>